<proteinExistence type="predicted"/>
<evidence type="ECO:0008006" key="4">
    <source>
        <dbReference type="Google" id="ProtNLM"/>
    </source>
</evidence>
<keyword evidence="1" id="KW-1133">Transmembrane helix</keyword>
<gene>
    <name evidence="2" type="ORF">PL9214490016</name>
</gene>
<organism evidence="2 3">
    <name type="scientific">Planktothrix tepida PCC 9214</name>
    <dbReference type="NCBI Taxonomy" id="671072"/>
    <lineage>
        <taxon>Bacteria</taxon>
        <taxon>Bacillati</taxon>
        <taxon>Cyanobacteriota</taxon>
        <taxon>Cyanophyceae</taxon>
        <taxon>Oscillatoriophycideae</taxon>
        <taxon>Oscillatoriales</taxon>
        <taxon>Microcoleaceae</taxon>
        <taxon>Planktothrix</taxon>
    </lineage>
</organism>
<sequence length="250" mass="27920">MKWITHQLGWQLGTFDSQMGSLLAAVTFIVAFMLGGTLSDYRICEDIPIQIVNAIETIQDSNLYLAARKPEYDPQPLTQGLFDIVKSILLWLEKAEPLEQIEKNLTDLNQLFVTFAINSDAPIVARIQGEQAKIRVLVTRIERIRDTEFMTPAYSLLKILLVSSLLALLLIETPEFTINLMISGLISLSLSYILVLIYDLDNPFEYDGKSSADVDLSPLKKLLEQLQPNPLQGLVLSNTLIGSAIPGNEK</sequence>
<dbReference type="EMBL" id="CZDF01000154">
    <property type="protein sequence ID" value="CUR32469.1"/>
    <property type="molecule type" value="Genomic_DNA"/>
</dbReference>
<dbReference type="AlphaFoldDB" id="A0A1J1LIP7"/>
<name>A0A1J1LIP7_9CYAN</name>
<dbReference type="RefSeq" id="WP_072719213.1">
    <property type="nucleotide sequence ID" value="NZ_LN889801.1"/>
</dbReference>
<reference evidence="3" key="1">
    <citation type="submission" date="2015-10" db="EMBL/GenBank/DDBJ databases">
        <authorList>
            <person name="Regsiter A."/>
            <person name="william w."/>
        </authorList>
    </citation>
    <scope>NUCLEOTIDE SEQUENCE [LARGE SCALE GENOMIC DNA]</scope>
</reference>
<dbReference type="Proteomes" id="UP000184315">
    <property type="component" value="Unassembled WGS sequence"/>
</dbReference>
<keyword evidence="3" id="KW-1185">Reference proteome</keyword>
<evidence type="ECO:0000256" key="1">
    <source>
        <dbReference type="SAM" id="Phobius"/>
    </source>
</evidence>
<keyword evidence="1" id="KW-0812">Transmembrane</keyword>
<protein>
    <recommendedName>
        <fullName evidence="4">DUF4239 domain-containing protein</fullName>
    </recommendedName>
</protein>
<feature type="transmembrane region" description="Helical" evidence="1">
    <location>
        <begin position="20"/>
        <end position="38"/>
    </location>
</feature>
<evidence type="ECO:0000313" key="2">
    <source>
        <dbReference type="EMBL" id="CUR32469.1"/>
    </source>
</evidence>
<feature type="transmembrane region" description="Helical" evidence="1">
    <location>
        <begin position="153"/>
        <end position="171"/>
    </location>
</feature>
<dbReference type="OrthoDB" id="5178527at2"/>
<accession>A0A1J1LIP7</accession>
<feature type="transmembrane region" description="Helical" evidence="1">
    <location>
        <begin position="177"/>
        <end position="200"/>
    </location>
</feature>
<keyword evidence="1" id="KW-0472">Membrane</keyword>
<evidence type="ECO:0000313" key="3">
    <source>
        <dbReference type="Proteomes" id="UP000184315"/>
    </source>
</evidence>